<feature type="transmembrane region" description="Helical" evidence="6">
    <location>
        <begin position="335"/>
        <end position="353"/>
    </location>
</feature>
<feature type="transmembrane region" description="Helical" evidence="6">
    <location>
        <begin position="268"/>
        <end position="293"/>
    </location>
</feature>
<dbReference type="InterPro" id="IPR036259">
    <property type="entry name" value="MFS_trans_sf"/>
</dbReference>
<dbReference type="InterPro" id="IPR020846">
    <property type="entry name" value="MFS_dom"/>
</dbReference>
<sequence>MMTARKRNIVITLGSFSFITAIAGTSVTLALPRIGTTFHVGSAVATLALQVGLITAIIFLVLFGHSGDIFSKSLVFKYGGWIFTAGTLFTGLAPSFALLLGGRVIQAIGIAMIMANTMGIINEFFDDQERAAVLAYNSMFISVGAIMGPALGGIITSVLSWRWTFLIFVPFSLVTMWLGDHNLPTLKLNRQIVIKEIKASNWLGQALFTVGIITIFMSQFMSLPGLSQIENYFFWLVLGGIITLSSFVQDSRAKSPWIAPIILKNRTFMASVFVLFIMMFVNSISNILLPFYFQDFLGFSAGKSGLLVATQSLVVMSMSPFIGRFANNKQRRLRLTAIGLTILTLAQIGYILYDGTPNVLLLGLPIVANGIGMGLAMTPNNALTMSFVGNQLAGVGGSMNSLFRNLGIALGTSFATSMLYTQLPGVKVISSSLGRLYLSASANVFIIGMIMAAFGIILNFVRPKD</sequence>
<dbReference type="EMBL" id="SDGZ01000028">
    <property type="protein sequence ID" value="TYC47848.1"/>
    <property type="molecule type" value="Genomic_DNA"/>
</dbReference>
<feature type="transmembrane region" description="Helical" evidence="6">
    <location>
        <begin position="232"/>
        <end position="248"/>
    </location>
</feature>
<dbReference type="CDD" id="cd17321">
    <property type="entry name" value="MFS_MMR_MDR_like"/>
    <property type="match status" value="1"/>
</dbReference>
<gene>
    <name evidence="8" type="ORF">ESZ50_10870</name>
</gene>
<dbReference type="PANTHER" id="PTHR42718">
    <property type="entry name" value="MAJOR FACILITATOR SUPERFAMILY MULTIDRUG TRANSPORTER MFSC"/>
    <property type="match status" value="1"/>
</dbReference>
<name>A0A6C2C1I3_9LACO</name>
<dbReference type="Proteomes" id="UP000371977">
    <property type="component" value="Unassembled WGS sequence"/>
</dbReference>
<protein>
    <submittedName>
        <fullName evidence="8">MFS transporter</fullName>
    </submittedName>
</protein>
<dbReference type="Gene3D" id="1.20.1720.10">
    <property type="entry name" value="Multidrug resistance protein D"/>
    <property type="match status" value="1"/>
</dbReference>
<dbReference type="Gene3D" id="1.20.1250.20">
    <property type="entry name" value="MFS general substrate transporter like domains"/>
    <property type="match status" value="1"/>
</dbReference>
<accession>A0A6C2C1I3</accession>
<dbReference type="AlphaFoldDB" id="A0A6C2C1I3"/>
<evidence type="ECO:0000256" key="3">
    <source>
        <dbReference type="ARBA" id="ARBA00022692"/>
    </source>
</evidence>
<keyword evidence="9" id="KW-1185">Reference proteome</keyword>
<evidence type="ECO:0000313" key="9">
    <source>
        <dbReference type="Proteomes" id="UP000371977"/>
    </source>
</evidence>
<reference evidence="8 9" key="1">
    <citation type="submission" date="2019-01" db="EMBL/GenBank/DDBJ databases">
        <title>Weissella sp. nov., a novel lactic acid bacterium isolated from animal feces.</title>
        <authorList>
            <person name="Wang L.-T."/>
        </authorList>
    </citation>
    <scope>NUCLEOTIDE SEQUENCE [LARGE SCALE GENOMIC DNA]</scope>
    <source>
        <strain evidence="8 9">8H-2</strain>
    </source>
</reference>
<feature type="transmembrane region" description="Helical" evidence="6">
    <location>
        <begin position="40"/>
        <end position="63"/>
    </location>
</feature>
<feature type="transmembrane region" description="Helical" evidence="6">
    <location>
        <begin position="402"/>
        <end position="420"/>
    </location>
</feature>
<evidence type="ECO:0000259" key="7">
    <source>
        <dbReference type="PROSITE" id="PS50850"/>
    </source>
</evidence>
<comment type="subcellular location">
    <subcellularLocation>
        <location evidence="1">Cell membrane</location>
        <topology evidence="1">Multi-pass membrane protein</topology>
    </subcellularLocation>
</comment>
<evidence type="ECO:0000256" key="4">
    <source>
        <dbReference type="ARBA" id="ARBA00022989"/>
    </source>
</evidence>
<keyword evidence="3 6" id="KW-0812">Transmembrane</keyword>
<feature type="transmembrane region" description="Helical" evidence="6">
    <location>
        <begin position="133"/>
        <end position="155"/>
    </location>
</feature>
<evidence type="ECO:0000313" key="8">
    <source>
        <dbReference type="EMBL" id="TYC47848.1"/>
    </source>
</evidence>
<feature type="transmembrane region" description="Helical" evidence="6">
    <location>
        <begin position="440"/>
        <end position="461"/>
    </location>
</feature>
<organism evidence="8 9">
    <name type="scientific">Weissella muntiaci</name>
    <dbReference type="NCBI Taxonomy" id="2508881"/>
    <lineage>
        <taxon>Bacteria</taxon>
        <taxon>Bacillati</taxon>
        <taxon>Bacillota</taxon>
        <taxon>Bacilli</taxon>
        <taxon>Lactobacillales</taxon>
        <taxon>Lactobacillaceae</taxon>
        <taxon>Weissella</taxon>
    </lineage>
</organism>
<proteinExistence type="predicted"/>
<dbReference type="PROSITE" id="PS50850">
    <property type="entry name" value="MFS"/>
    <property type="match status" value="1"/>
</dbReference>
<evidence type="ECO:0000256" key="6">
    <source>
        <dbReference type="SAM" id="Phobius"/>
    </source>
</evidence>
<feature type="transmembrane region" description="Helical" evidence="6">
    <location>
        <begin position="75"/>
        <end position="98"/>
    </location>
</feature>
<feature type="domain" description="Major facilitator superfamily (MFS) profile" evidence="7">
    <location>
        <begin position="9"/>
        <end position="465"/>
    </location>
</feature>
<dbReference type="GO" id="GO:0022857">
    <property type="term" value="F:transmembrane transporter activity"/>
    <property type="evidence" value="ECO:0007669"/>
    <property type="project" value="InterPro"/>
</dbReference>
<keyword evidence="2" id="KW-0813">Transport</keyword>
<feature type="transmembrane region" description="Helical" evidence="6">
    <location>
        <begin position="305"/>
        <end position="323"/>
    </location>
</feature>
<keyword evidence="4 6" id="KW-1133">Transmembrane helix</keyword>
<dbReference type="GO" id="GO:0005886">
    <property type="term" value="C:plasma membrane"/>
    <property type="evidence" value="ECO:0007669"/>
    <property type="project" value="UniProtKB-SubCell"/>
</dbReference>
<dbReference type="InterPro" id="IPR011701">
    <property type="entry name" value="MFS"/>
</dbReference>
<dbReference type="RefSeq" id="WP_148623896.1">
    <property type="nucleotide sequence ID" value="NZ_SDGZ01000028.1"/>
</dbReference>
<dbReference type="SUPFAM" id="SSF103473">
    <property type="entry name" value="MFS general substrate transporter"/>
    <property type="match status" value="1"/>
</dbReference>
<evidence type="ECO:0000256" key="5">
    <source>
        <dbReference type="ARBA" id="ARBA00023136"/>
    </source>
</evidence>
<evidence type="ECO:0000256" key="2">
    <source>
        <dbReference type="ARBA" id="ARBA00022448"/>
    </source>
</evidence>
<dbReference type="Pfam" id="PF07690">
    <property type="entry name" value="MFS_1"/>
    <property type="match status" value="1"/>
</dbReference>
<comment type="caution">
    <text evidence="8">The sequence shown here is derived from an EMBL/GenBank/DDBJ whole genome shotgun (WGS) entry which is preliminary data.</text>
</comment>
<dbReference type="PANTHER" id="PTHR42718:SF9">
    <property type="entry name" value="MAJOR FACILITATOR SUPERFAMILY MULTIDRUG TRANSPORTER MFSC"/>
    <property type="match status" value="1"/>
</dbReference>
<dbReference type="OrthoDB" id="102502at2"/>
<feature type="transmembrane region" description="Helical" evidence="6">
    <location>
        <begin position="161"/>
        <end position="179"/>
    </location>
</feature>
<keyword evidence="5 6" id="KW-0472">Membrane</keyword>
<feature type="transmembrane region" description="Helical" evidence="6">
    <location>
        <begin position="200"/>
        <end position="220"/>
    </location>
</feature>
<feature type="transmembrane region" description="Helical" evidence="6">
    <location>
        <begin position="104"/>
        <end position="121"/>
    </location>
</feature>
<evidence type="ECO:0000256" key="1">
    <source>
        <dbReference type="ARBA" id="ARBA00004651"/>
    </source>
</evidence>